<reference evidence="1 2" key="1">
    <citation type="submission" date="2018-10" db="EMBL/GenBank/DDBJ databases">
        <title>Fifty Aureobasidium pullulans genomes reveal a recombining polyextremotolerant generalist.</title>
        <authorList>
            <person name="Gostincar C."/>
            <person name="Turk M."/>
            <person name="Zajc J."/>
            <person name="Gunde-Cimerman N."/>
        </authorList>
    </citation>
    <scope>NUCLEOTIDE SEQUENCE [LARGE SCALE GENOMIC DNA]</scope>
    <source>
        <strain evidence="1 2">EXF-10507</strain>
    </source>
</reference>
<proteinExistence type="predicted"/>
<organism evidence="1 2">
    <name type="scientific">Aureobasidium pullulans</name>
    <name type="common">Black yeast</name>
    <name type="synonym">Pullularia pullulans</name>
    <dbReference type="NCBI Taxonomy" id="5580"/>
    <lineage>
        <taxon>Eukaryota</taxon>
        <taxon>Fungi</taxon>
        <taxon>Dikarya</taxon>
        <taxon>Ascomycota</taxon>
        <taxon>Pezizomycotina</taxon>
        <taxon>Dothideomycetes</taxon>
        <taxon>Dothideomycetidae</taxon>
        <taxon>Dothideales</taxon>
        <taxon>Saccotheciaceae</taxon>
        <taxon>Aureobasidium</taxon>
    </lineage>
</organism>
<dbReference type="EMBL" id="QZAR01000040">
    <property type="protein sequence ID" value="THW92163.1"/>
    <property type="molecule type" value="Genomic_DNA"/>
</dbReference>
<sequence>MQTSSEFWDPVPAALPDLTFPLFAEQCKTVWWSMASKLKRDLSTTNVYLVPDVKVIEKRLRAMSDIASVLPSLPGTLEWPSCYGPYSPQPGAQPVYTSESLVSIQCIKTQCDQTIKKVRDVIDNTTEWSLVPKFTHDRLRACSDELLRQQMDLSIMAGAMNLSLGLDEDKESHGVDSFFRVSHDMKGWLVVRQSLQQRLAAWQTAMNTDVSTTKVSACDVEDWSSTQSSTGIMTPAESWCDSGSVASDATETGRTHSAIATKNNAEACRNLATRFVQSMDDLLELSKTADAEVVATCSNFVQDKCEQLAHDLKQSSQTLAPEHVKSSQLWPSTLQKDDDTINTEFANSKDKALDAIISGFSPKSVKEDIAKLVFLWVDVLEFAGFERDDVMKMW</sequence>
<evidence type="ECO:0000313" key="2">
    <source>
        <dbReference type="Proteomes" id="UP000304928"/>
    </source>
</evidence>
<accession>A0A4S9BI72</accession>
<evidence type="ECO:0000313" key="1">
    <source>
        <dbReference type="EMBL" id="THW92163.1"/>
    </source>
</evidence>
<comment type="caution">
    <text evidence="1">The sequence shown here is derived from an EMBL/GenBank/DDBJ whole genome shotgun (WGS) entry which is preliminary data.</text>
</comment>
<protein>
    <submittedName>
        <fullName evidence="1">Uncharacterized protein</fullName>
    </submittedName>
</protein>
<gene>
    <name evidence="1" type="ORF">D6D15_03373</name>
</gene>
<name>A0A4S9BI72_AURPU</name>
<dbReference type="Proteomes" id="UP000304928">
    <property type="component" value="Unassembled WGS sequence"/>
</dbReference>
<dbReference type="AlphaFoldDB" id="A0A4S9BI72"/>